<dbReference type="PANTHER" id="PTHR43555:SF1">
    <property type="entry name" value="PHOSPHORIBOSYLFORMYLGLYCINAMIDINE SYNTHASE SUBUNIT PURL"/>
    <property type="match status" value="1"/>
</dbReference>
<name>A0A5D0MCM9_9BACT</name>
<accession>A0A5D0MCM9</accession>
<dbReference type="Pfam" id="PF18072">
    <property type="entry name" value="FGAR-AT_linker"/>
    <property type="match status" value="1"/>
</dbReference>
<organism evidence="6 7">
    <name type="scientific">Candidatus Mcinerneyibacterium aminivorans</name>
    <dbReference type="NCBI Taxonomy" id="2703815"/>
    <lineage>
        <taxon>Bacteria</taxon>
        <taxon>Candidatus Macinerneyibacteriota</taxon>
        <taxon>Candidatus Mcinerneyibacteria</taxon>
        <taxon>Candidatus Mcinerneyibacteriales</taxon>
        <taxon>Candidatus Mcinerneyibacteriaceae</taxon>
        <taxon>Candidatus Mcinerneyibacterium</taxon>
    </lineage>
</organism>
<reference evidence="6" key="1">
    <citation type="submission" date="2019-08" db="EMBL/GenBank/DDBJ databases">
        <title>Genomic characterization of a novel candidate phylum (ARYD3) from a high temperature, high salinity tertiary oil reservoir in north central Oklahoma, USA.</title>
        <authorList>
            <person name="Youssef N.H."/>
            <person name="Yadav A."/>
            <person name="Elshahed M.S."/>
        </authorList>
    </citation>
    <scope>NUCLEOTIDE SEQUENCE [LARGE SCALE GENOMIC DNA]</scope>
    <source>
        <strain evidence="6">ARYD3</strain>
    </source>
</reference>
<keyword evidence="7" id="KW-1185">Reference proteome</keyword>
<evidence type="ECO:0000256" key="2">
    <source>
        <dbReference type="ARBA" id="ARBA00022741"/>
    </source>
</evidence>
<evidence type="ECO:0000256" key="1">
    <source>
        <dbReference type="ARBA" id="ARBA00022598"/>
    </source>
</evidence>
<dbReference type="InterPro" id="IPR041609">
    <property type="entry name" value="PurL_linker"/>
</dbReference>
<keyword evidence="3" id="KW-0658">Purine biosynthesis</keyword>
<dbReference type="PANTHER" id="PTHR43555">
    <property type="entry name" value="PHOSPHORIBOSYLFORMYLGLYCINAMIDINE SYNTHASE SUBUNIT PURL"/>
    <property type="match status" value="1"/>
</dbReference>
<dbReference type="InterPro" id="IPR003850">
    <property type="entry name" value="PurS"/>
</dbReference>
<dbReference type="InterPro" id="IPR010074">
    <property type="entry name" value="PRibForGlyAmidine_synth_PurL"/>
</dbReference>
<evidence type="ECO:0000259" key="5">
    <source>
        <dbReference type="Pfam" id="PF18072"/>
    </source>
</evidence>
<evidence type="ECO:0000313" key="7">
    <source>
        <dbReference type="Proteomes" id="UP000324143"/>
    </source>
</evidence>
<feature type="non-terminal residue" evidence="6">
    <location>
        <position position="327"/>
    </location>
</feature>
<keyword evidence="1" id="KW-0436">Ligase</keyword>
<evidence type="ECO:0000256" key="4">
    <source>
        <dbReference type="ARBA" id="ARBA00022840"/>
    </source>
</evidence>
<comment type="caution">
    <text evidence="6">The sequence shown here is derived from an EMBL/GenBank/DDBJ whole genome shotgun (WGS) entry which is preliminary data.</text>
</comment>
<dbReference type="InterPro" id="IPR036604">
    <property type="entry name" value="PurS-like_sf"/>
</dbReference>
<dbReference type="GO" id="GO:0005524">
    <property type="term" value="F:ATP binding"/>
    <property type="evidence" value="ECO:0007669"/>
    <property type="project" value="UniProtKB-KW"/>
</dbReference>
<sequence>MVRYLEIGLKEKRKDFEAQSIINDTKKFLDFEIKDLEVRKLYAFDLDVSDKEWETIKKEFLDKVIEKQIKNHEKDNPKYAVKIGFNPGVTDNEGRTAKEMVEDILNRKFDNDQKVYTSKIYLFKDPSLKKDQVEHMAKDLLANELIEDVKIFDRKEFKKIKEFKIPKISSRDKAKVKKYCLDVENRKLKKLSKNRLMALNLKEMNSIKEYYLKKEVINQRKKMGLDERATDAELEMLAQTWSEHCKHKIFASKIDYYDKEKDKKETIDSIFKSYIVNPTLELREETDHLVSVFHDNAGVITFNENSHICYKVETHNSPSALDPYGGA</sequence>
<feature type="domain" description="Phosphoribosylformylglycinamidine synthase linker" evidence="5">
    <location>
        <begin position="188"/>
        <end position="248"/>
    </location>
</feature>
<keyword evidence="4" id="KW-0067">ATP-binding</keyword>
<protein>
    <submittedName>
        <fullName evidence="6">Phosphoribosylformylglycinamidine synthase</fullName>
    </submittedName>
</protein>
<dbReference type="AlphaFoldDB" id="A0A5D0MCM9"/>
<gene>
    <name evidence="6" type="ORF">FXF47_07660</name>
</gene>
<dbReference type="EMBL" id="VSIX01000085">
    <property type="protein sequence ID" value="TYB30746.1"/>
    <property type="molecule type" value="Genomic_DNA"/>
</dbReference>
<dbReference type="SUPFAM" id="SSF82697">
    <property type="entry name" value="PurS-like"/>
    <property type="match status" value="1"/>
</dbReference>
<evidence type="ECO:0000313" key="6">
    <source>
        <dbReference type="EMBL" id="TYB30746.1"/>
    </source>
</evidence>
<dbReference type="GO" id="GO:0006189">
    <property type="term" value="P:'de novo' IMP biosynthetic process"/>
    <property type="evidence" value="ECO:0007669"/>
    <property type="project" value="InterPro"/>
</dbReference>
<dbReference type="Pfam" id="PF02700">
    <property type="entry name" value="PurS"/>
    <property type="match status" value="1"/>
</dbReference>
<dbReference type="Gene3D" id="3.30.1280.10">
    <property type="entry name" value="Phosphoribosylformylglycinamidine synthase subunit PurS"/>
    <property type="match status" value="1"/>
</dbReference>
<evidence type="ECO:0000256" key="3">
    <source>
        <dbReference type="ARBA" id="ARBA00022755"/>
    </source>
</evidence>
<dbReference type="Proteomes" id="UP000324143">
    <property type="component" value="Unassembled WGS sequence"/>
</dbReference>
<proteinExistence type="predicted"/>
<keyword evidence="2" id="KW-0547">Nucleotide-binding</keyword>
<dbReference type="InterPro" id="IPR036921">
    <property type="entry name" value="PurM-like_N_sf"/>
</dbReference>
<dbReference type="Gene3D" id="3.30.1330.10">
    <property type="entry name" value="PurM-like, N-terminal domain"/>
    <property type="match status" value="1"/>
</dbReference>
<dbReference type="GO" id="GO:0004642">
    <property type="term" value="F:phosphoribosylformylglycinamidine synthase activity"/>
    <property type="evidence" value="ECO:0007669"/>
    <property type="project" value="InterPro"/>
</dbReference>
<dbReference type="SUPFAM" id="SSF55326">
    <property type="entry name" value="PurM N-terminal domain-like"/>
    <property type="match status" value="1"/>
</dbReference>